<comment type="caution">
    <text evidence="4">The sequence shown here is derived from an EMBL/GenBank/DDBJ whole genome shotgun (WGS) entry which is preliminary data.</text>
</comment>
<evidence type="ECO:0000256" key="3">
    <source>
        <dbReference type="ARBA" id="ARBA00061308"/>
    </source>
</evidence>
<name>A0A9W8LTN1_9FUNG</name>
<dbReference type="Proteomes" id="UP001140094">
    <property type="component" value="Unassembled WGS sequence"/>
</dbReference>
<organism evidence="4 5">
    <name type="scientific">Coemansia guatemalensis</name>
    <dbReference type="NCBI Taxonomy" id="2761395"/>
    <lineage>
        <taxon>Eukaryota</taxon>
        <taxon>Fungi</taxon>
        <taxon>Fungi incertae sedis</taxon>
        <taxon>Zoopagomycota</taxon>
        <taxon>Kickxellomycotina</taxon>
        <taxon>Kickxellomycetes</taxon>
        <taxon>Kickxellales</taxon>
        <taxon>Kickxellaceae</taxon>
        <taxon>Coemansia</taxon>
    </lineage>
</organism>
<protein>
    <recommendedName>
        <fullName evidence="6">ARM repeat-containing protein</fullName>
    </recommendedName>
</protein>
<evidence type="ECO:0008006" key="6">
    <source>
        <dbReference type="Google" id="ProtNLM"/>
    </source>
</evidence>
<keyword evidence="5" id="KW-1185">Reference proteome</keyword>
<keyword evidence="2" id="KW-0963">Cytoplasm</keyword>
<evidence type="ECO:0000313" key="5">
    <source>
        <dbReference type="Proteomes" id="UP001140094"/>
    </source>
</evidence>
<comment type="similarity">
    <text evidence="3">Belongs to the BRAT1 family.</text>
</comment>
<dbReference type="PANTHER" id="PTHR21331:SF2">
    <property type="entry name" value="BRCA1-ASSOCIATED ATM ACTIVATOR 1"/>
    <property type="match status" value="1"/>
</dbReference>
<evidence type="ECO:0000256" key="1">
    <source>
        <dbReference type="ARBA" id="ARBA00004496"/>
    </source>
</evidence>
<evidence type="ECO:0000313" key="4">
    <source>
        <dbReference type="EMBL" id="KAJ2803722.1"/>
    </source>
</evidence>
<gene>
    <name evidence="4" type="ORF">H4R20_002785</name>
</gene>
<proteinExistence type="inferred from homology"/>
<dbReference type="EMBL" id="JANBUO010000491">
    <property type="protein sequence ID" value="KAJ2803722.1"/>
    <property type="molecule type" value="Genomic_DNA"/>
</dbReference>
<accession>A0A9W8LTN1</accession>
<dbReference type="InterPro" id="IPR038904">
    <property type="entry name" value="BRAT1"/>
</dbReference>
<dbReference type="GO" id="GO:0005634">
    <property type="term" value="C:nucleus"/>
    <property type="evidence" value="ECO:0007669"/>
    <property type="project" value="TreeGrafter"/>
</dbReference>
<dbReference type="PANTHER" id="PTHR21331">
    <property type="entry name" value="BRCA1-ASSOCIATED ATM ACTIVATOR 1"/>
    <property type="match status" value="1"/>
</dbReference>
<dbReference type="AlphaFoldDB" id="A0A9W8LTN1"/>
<dbReference type="SUPFAM" id="SSF48371">
    <property type="entry name" value="ARM repeat"/>
    <property type="match status" value="1"/>
</dbReference>
<reference evidence="4" key="1">
    <citation type="submission" date="2022-07" db="EMBL/GenBank/DDBJ databases">
        <title>Phylogenomic reconstructions and comparative analyses of Kickxellomycotina fungi.</title>
        <authorList>
            <person name="Reynolds N.K."/>
            <person name="Stajich J.E."/>
            <person name="Barry K."/>
            <person name="Grigoriev I.V."/>
            <person name="Crous P."/>
            <person name="Smith M.E."/>
        </authorList>
    </citation>
    <scope>NUCLEOTIDE SEQUENCE</scope>
    <source>
        <strain evidence="4">NRRL 1565</strain>
    </source>
</reference>
<dbReference type="GO" id="GO:0006974">
    <property type="term" value="P:DNA damage response"/>
    <property type="evidence" value="ECO:0007669"/>
    <property type="project" value="InterPro"/>
</dbReference>
<dbReference type="GO" id="GO:0005737">
    <property type="term" value="C:cytoplasm"/>
    <property type="evidence" value="ECO:0007669"/>
    <property type="project" value="UniProtKB-SubCell"/>
</dbReference>
<dbReference type="Gene3D" id="1.25.10.10">
    <property type="entry name" value="Leucine-rich Repeat Variant"/>
    <property type="match status" value="2"/>
</dbReference>
<dbReference type="InterPro" id="IPR011989">
    <property type="entry name" value="ARM-like"/>
</dbReference>
<comment type="subcellular location">
    <subcellularLocation>
        <location evidence="1">Cytoplasm</location>
    </subcellularLocation>
</comment>
<dbReference type="OrthoDB" id="10057956at2759"/>
<evidence type="ECO:0000256" key="2">
    <source>
        <dbReference type="ARBA" id="ARBA00022490"/>
    </source>
</evidence>
<dbReference type="InterPro" id="IPR016024">
    <property type="entry name" value="ARM-type_fold"/>
</dbReference>
<sequence length="755" mass="82570">MRGVLEQLPQMSGKIVDDTRHEKVLSYMQLFLASSTAAQQLVEWNVAQLLGKCLQVDSDPRVSSVAIRFLGSSIVSSGGAAVWQLLNSEGTVIQWVIQNADSPHALARLSCLFFARMATQVGDAAAEELLSALDYPRLILRRLLDASFFVVGEACRLLGELFCRNGGAVDPALCALVERLVDKPVEAQSAQRKVAVLAAVEALFVAQGNARAFAVQLFTLDRLQSYLFDADRTVRDRALDVLEHELVHSEYVAVAELVCMLEQSIQNASDRRTSVLITLRCLSAAVKRASENPTVDRKMVSEQCQCIAQSALCHLQAVEPRTISAAAPAGLAEINASIRELLADTAVPASRATANAIVCESARIVREFCKHTFDQPTVTALLGLLEEVRVQRNPLLLQLILDALIHALRLANKIAGPSHLHAVPKLIANFAIGSTGLKSLYALALEVIGDQQSKDAELQRFILAVARSAGMRLADVEWEARDTTLEMIATAATTLDWHQAHVLVGGLINDVAAAVNDTEEYVRASAAQALVSIVSRADDAFAQQMVSHQGLGHSGLAQLVNDSEAFVKRAALDLVYTIGNRCTDAGTSTAWMHSVSYEKLYQLADDPDFEVRVRCARLATLLATQQHFGHSRDHEYLCSLQASTILLDMCRDASRYVRGVCLESLKLLKQQLETKSTITGTSVCNGHQDKRRETAKQSDSSESLYSKLCEVDFGRLEASLSPEHLYQEALDTQVERELMRESHDPNVGNNILDCY</sequence>